<protein>
    <recommendedName>
        <fullName evidence="2">Calmodulin-binding domain-containing protein</fullName>
    </recommendedName>
</protein>
<evidence type="ECO:0000313" key="4">
    <source>
        <dbReference type="Proteomes" id="UP000604825"/>
    </source>
</evidence>
<sequence>MEVQMAAQGPKPTGRASTPSDSHQGGGAIAKPIPGYLRPSAGSCHHVCKYGGTHTFEDHKEAHRPQPRPPRKQPPTPAPAPAESHNHSRVLVKVRSVFRRRVGDSTTATQTKPSKVAAGKAKAAKVGESVEWKDIVAYDTVPLPPHGSSPGSQLDKASAHQVTGSGGDAKKKDVMKKGKKSYGKAKIHEQIDGVKGQNEPFDTNASTGSNKSVQPPKAKKPTAALLVENMGIDQETLQGYQILSPSLAQSRANLLRDLEKEMMVEEPANVKQESTTVTYSLDTEEYAAAAAESSRPIPAHRRVQSMSISSRSVRYPFARQESKNSGTAFKLRSRSTRAPAVLLPEDEKPARLRSRRGEDPSSASTGRGIHLRIRSLRRRGVGGSSGVGTGGFVVPVVALKHQKTLEKKKSQRLYNSHIEETATRLVKTRKSRVKALVGAFESVISKIAK</sequence>
<dbReference type="GO" id="GO:0005516">
    <property type="term" value="F:calmodulin binding"/>
    <property type="evidence" value="ECO:0007669"/>
    <property type="project" value="InterPro"/>
</dbReference>
<feature type="compositionally biased region" description="Basic and acidic residues" evidence="1">
    <location>
        <begin position="345"/>
        <end position="359"/>
    </location>
</feature>
<feature type="compositionally biased region" description="Polar residues" evidence="1">
    <location>
        <begin position="104"/>
        <end position="113"/>
    </location>
</feature>
<dbReference type="PANTHER" id="PTHR33349:SF6">
    <property type="entry name" value="EXPRESSED PROTEIN"/>
    <property type="match status" value="1"/>
</dbReference>
<reference evidence="3" key="1">
    <citation type="submission" date="2020-10" db="EMBL/GenBank/DDBJ databases">
        <authorList>
            <person name="Han B."/>
            <person name="Lu T."/>
            <person name="Zhao Q."/>
            <person name="Huang X."/>
            <person name="Zhao Y."/>
        </authorList>
    </citation>
    <scope>NUCLEOTIDE SEQUENCE</scope>
</reference>
<feature type="compositionally biased region" description="Basic and acidic residues" evidence="1">
    <location>
        <begin position="55"/>
        <end position="64"/>
    </location>
</feature>
<dbReference type="SMART" id="SM01054">
    <property type="entry name" value="CaM_binding"/>
    <property type="match status" value="1"/>
</dbReference>
<dbReference type="AlphaFoldDB" id="A0A811RCR3"/>
<evidence type="ECO:0000256" key="1">
    <source>
        <dbReference type="SAM" id="MobiDB-lite"/>
    </source>
</evidence>
<feature type="region of interest" description="Disordered" evidence="1">
    <location>
        <begin position="291"/>
        <end position="368"/>
    </location>
</feature>
<accession>A0A811RCR3</accession>
<dbReference type="OrthoDB" id="766386at2759"/>
<dbReference type="Proteomes" id="UP000604825">
    <property type="component" value="Unassembled WGS sequence"/>
</dbReference>
<dbReference type="EMBL" id="CAJGYO010000014">
    <property type="protein sequence ID" value="CAD6267750.1"/>
    <property type="molecule type" value="Genomic_DNA"/>
</dbReference>
<proteinExistence type="predicted"/>
<gene>
    <name evidence="3" type="ORF">NCGR_LOCUS51055</name>
</gene>
<feature type="compositionally biased region" description="Basic residues" evidence="1">
    <location>
        <begin position="87"/>
        <end position="100"/>
    </location>
</feature>
<name>A0A811RCR3_9POAL</name>
<feature type="region of interest" description="Disordered" evidence="1">
    <location>
        <begin position="140"/>
        <end position="221"/>
    </location>
</feature>
<organism evidence="3 4">
    <name type="scientific">Miscanthus lutarioriparius</name>
    <dbReference type="NCBI Taxonomy" id="422564"/>
    <lineage>
        <taxon>Eukaryota</taxon>
        <taxon>Viridiplantae</taxon>
        <taxon>Streptophyta</taxon>
        <taxon>Embryophyta</taxon>
        <taxon>Tracheophyta</taxon>
        <taxon>Spermatophyta</taxon>
        <taxon>Magnoliopsida</taxon>
        <taxon>Liliopsida</taxon>
        <taxon>Poales</taxon>
        <taxon>Poaceae</taxon>
        <taxon>PACMAD clade</taxon>
        <taxon>Panicoideae</taxon>
        <taxon>Andropogonodae</taxon>
        <taxon>Andropogoneae</taxon>
        <taxon>Saccharinae</taxon>
        <taxon>Miscanthus</taxon>
    </lineage>
</organism>
<dbReference type="InterPro" id="IPR012417">
    <property type="entry name" value="CaM-bd_dom_pln"/>
</dbReference>
<dbReference type="PANTHER" id="PTHR33349">
    <property type="entry name" value="EMB|CAB62594.1"/>
    <property type="match status" value="1"/>
</dbReference>
<comment type="caution">
    <text evidence="3">The sequence shown here is derived from an EMBL/GenBank/DDBJ whole genome shotgun (WGS) entry which is preliminary data.</text>
</comment>
<feature type="domain" description="Calmodulin-binding" evidence="2">
    <location>
        <begin position="327"/>
        <end position="445"/>
    </location>
</feature>
<feature type="compositionally biased region" description="Polar residues" evidence="1">
    <location>
        <begin position="200"/>
        <end position="213"/>
    </location>
</feature>
<evidence type="ECO:0000313" key="3">
    <source>
        <dbReference type="EMBL" id="CAD6267750.1"/>
    </source>
</evidence>
<evidence type="ECO:0000259" key="2">
    <source>
        <dbReference type="SMART" id="SM01054"/>
    </source>
</evidence>
<dbReference type="Pfam" id="PF07839">
    <property type="entry name" value="CaM_binding"/>
    <property type="match status" value="1"/>
</dbReference>
<feature type="region of interest" description="Disordered" evidence="1">
    <location>
        <begin position="1"/>
        <end position="126"/>
    </location>
</feature>
<feature type="compositionally biased region" description="Low complexity" evidence="1">
    <location>
        <begin position="115"/>
        <end position="126"/>
    </location>
</feature>
<keyword evidence="4" id="KW-1185">Reference proteome</keyword>